<dbReference type="PANTHER" id="PTHR43861:SF3">
    <property type="entry name" value="PUTATIVE (AFU_ORTHOLOGUE AFUA_2G14390)-RELATED"/>
    <property type="match status" value="1"/>
</dbReference>
<keyword evidence="1" id="KW-0808">Transferase</keyword>
<dbReference type="PANTHER" id="PTHR43861">
    <property type="entry name" value="TRANS-ACONITATE 2-METHYLTRANSFERASE-RELATED"/>
    <property type="match status" value="1"/>
</dbReference>
<reference evidence="4" key="1">
    <citation type="journal article" date="2019" name="Int. J. Syst. Evol. Microbiol.">
        <title>The Global Catalogue of Microorganisms (GCM) 10K type strain sequencing project: providing services to taxonomists for standard genome sequencing and annotation.</title>
        <authorList>
            <consortium name="The Broad Institute Genomics Platform"/>
            <consortium name="The Broad Institute Genome Sequencing Center for Infectious Disease"/>
            <person name="Wu L."/>
            <person name="Ma J."/>
        </authorList>
    </citation>
    <scope>NUCLEOTIDE SEQUENCE [LARGE SCALE GENOMIC DNA]</scope>
    <source>
        <strain evidence="4">JCM 3296</strain>
    </source>
</reference>
<keyword evidence="3" id="KW-0489">Methyltransferase</keyword>
<evidence type="ECO:0000259" key="2">
    <source>
        <dbReference type="Pfam" id="PF08242"/>
    </source>
</evidence>
<dbReference type="EMBL" id="BMRE01000016">
    <property type="protein sequence ID" value="GGU43489.1"/>
    <property type="molecule type" value="Genomic_DNA"/>
</dbReference>
<organism evidence="3 4">
    <name type="scientific">Lentzea flava</name>
    <dbReference type="NCBI Taxonomy" id="103732"/>
    <lineage>
        <taxon>Bacteria</taxon>
        <taxon>Bacillati</taxon>
        <taxon>Actinomycetota</taxon>
        <taxon>Actinomycetes</taxon>
        <taxon>Pseudonocardiales</taxon>
        <taxon>Pseudonocardiaceae</taxon>
        <taxon>Lentzea</taxon>
    </lineage>
</organism>
<evidence type="ECO:0000256" key="1">
    <source>
        <dbReference type="ARBA" id="ARBA00022679"/>
    </source>
</evidence>
<dbReference type="InterPro" id="IPR029063">
    <property type="entry name" value="SAM-dependent_MTases_sf"/>
</dbReference>
<accession>A0ABQ2ULV4</accession>
<proteinExistence type="predicted"/>
<gene>
    <name evidence="3" type="ORF">GCM10010178_40020</name>
</gene>
<dbReference type="CDD" id="cd02440">
    <property type="entry name" value="AdoMet_MTases"/>
    <property type="match status" value="1"/>
</dbReference>
<evidence type="ECO:0000313" key="3">
    <source>
        <dbReference type="EMBL" id="GGU43489.1"/>
    </source>
</evidence>
<dbReference type="Proteomes" id="UP000649573">
    <property type="component" value="Unassembled WGS sequence"/>
</dbReference>
<comment type="caution">
    <text evidence="3">The sequence shown here is derived from an EMBL/GenBank/DDBJ whole genome shotgun (WGS) entry which is preliminary data.</text>
</comment>
<dbReference type="Pfam" id="PF08242">
    <property type="entry name" value="Methyltransf_12"/>
    <property type="match status" value="1"/>
</dbReference>
<dbReference type="GO" id="GO:0008168">
    <property type="term" value="F:methyltransferase activity"/>
    <property type="evidence" value="ECO:0007669"/>
    <property type="project" value="UniProtKB-KW"/>
</dbReference>
<dbReference type="GO" id="GO:0032259">
    <property type="term" value="P:methylation"/>
    <property type="evidence" value="ECO:0007669"/>
    <property type="project" value="UniProtKB-KW"/>
</dbReference>
<name>A0ABQ2ULV4_9PSEU</name>
<keyword evidence="4" id="KW-1185">Reference proteome</keyword>
<protein>
    <submittedName>
        <fullName evidence="3">Methyltransferase</fullName>
    </submittedName>
</protein>
<sequence length="274" mass="29863">MKPYVLDNLADETVDRFRALETCYDGATRDFLRQTGVESGWRCLEIGAGGGSVGLWLSETVGPGGGVTVTDIEDIRLDSALADRANVSFVRHDIVNDALPEAEFDLIHARLVLILLPERLEVLRKLVRALRPGGWLVLEDFDCGWTPVLMTPNEGDAALYETVHARFLAAMTDSGADVLWARKSFAAFVAAGLTEIASSTFGMAWRGGSVGASLHRANTSQLADQIVGGDVTREMLERFWRLLDDPAFAVGSYPLVSVRGRRPLVSVPSDRSSR</sequence>
<feature type="domain" description="Methyltransferase type 12" evidence="2">
    <location>
        <begin position="44"/>
        <end position="136"/>
    </location>
</feature>
<dbReference type="InterPro" id="IPR013217">
    <property type="entry name" value="Methyltransf_12"/>
</dbReference>
<evidence type="ECO:0000313" key="4">
    <source>
        <dbReference type="Proteomes" id="UP000649573"/>
    </source>
</evidence>
<dbReference type="Gene3D" id="3.40.50.150">
    <property type="entry name" value="Vaccinia Virus protein VP39"/>
    <property type="match status" value="1"/>
</dbReference>
<dbReference type="SUPFAM" id="SSF53335">
    <property type="entry name" value="S-adenosyl-L-methionine-dependent methyltransferases"/>
    <property type="match status" value="1"/>
</dbReference>